<feature type="compositionally biased region" description="Polar residues" evidence="10">
    <location>
        <begin position="357"/>
        <end position="372"/>
    </location>
</feature>
<dbReference type="InterPro" id="IPR016849">
    <property type="entry name" value="Rtt109"/>
</dbReference>
<dbReference type="SMART" id="SM01250">
    <property type="entry name" value="KAT11"/>
    <property type="match status" value="1"/>
</dbReference>
<evidence type="ECO:0000256" key="10">
    <source>
        <dbReference type="SAM" id="MobiDB-lite"/>
    </source>
</evidence>
<evidence type="ECO:0000256" key="9">
    <source>
        <dbReference type="ARBA" id="ARBA00048940"/>
    </source>
</evidence>
<dbReference type="Proteomes" id="UP000799302">
    <property type="component" value="Unassembled WGS sequence"/>
</dbReference>
<dbReference type="PANTHER" id="PTHR31571">
    <property type="entry name" value="ALTERED INHERITANCE OF MITOCHONDRIA PROTEIN 6"/>
    <property type="match status" value="1"/>
</dbReference>
<name>A0A6A6TWL0_9PEZI</name>
<protein>
    <recommendedName>
        <fullName evidence="2">histone acetyltransferase</fullName>
        <ecNumber evidence="2">2.3.1.48</ecNumber>
    </recommendedName>
</protein>
<dbReference type="EC" id="2.3.1.48" evidence="2"/>
<evidence type="ECO:0000256" key="1">
    <source>
        <dbReference type="ARBA" id="ARBA00004123"/>
    </source>
</evidence>
<dbReference type="OrthoDB" id="3361892at2759"/>
<keyword evidence="4" id="KW-0227">DNA damage</keyword>
<dbReference type="AlphaFoldDB" id="A0A6A6TWL0"/>
<dbReference type="PANTHER" id="PTHR31571:SF2">
    <property type="entry name" value="HISTONE ACETYLTRANSFERASE RTT109"/>
    <property type="match status" value="1"/>
</dbReference>
<evidence type="ECO:0000256" key="6">
    <source>
        <dbReference type="ARBA" id="ARBA00023015"/>
    </source>
</evidence>
<dbReference type="Pfam" id="PF08214">
    <property type="entry name" value="HAT_KAT11"/>
    <property type="match status" value="1"/>
</dbReference>
<feature type="region of interest" description="Disordered" evidence="10">
    <location>
        <begin position="196"/>
        <end position="225"/>
    </location>
</feature>
<evidence type="ECO:0000256" key="3">
    <source>
        <dbReference type="ARBA" id="ARBA00022679"/>
    </source>
</evidence>
<dbReference type="GO" id="GO:0005634">
    <property type="term" value="C:nucleus"/>
    <property type="evidence" value="ECO:0007669"/>
    <property type="project" value="UniProtKB-SubCell"/>
</dbReference>
<comment type="catalytic activity">
    <reaction evidence="9">
        <text>L-lysyl-[histone] + acetyl-CoA = N(6)-acetyl-L-lysyl-[histone] + CoA + H(+)</text>
        <dbReference type="Rhea" id="RHEA:21992"/>
        <dbReference type="Rhea" id="RHEA-COMP:9845"/>
        <dbReference type="Rhea" id="RHEA-COMP:11338"/>
        <dbReference type="ChEBI" id="CHEBI:15378"/>
        <dbReference type="ChEBI" id="CHEBI:29969"/>
        <dbReference type="ChEBI" id="CHEBI:57287"/>
        <dbReference type="ChEBI" id="CHEBI:57288"/>
        <dbReference type="ChEBI" id="CHEBI:61930"/>
        <dbReference type="EC" id="2.3.1.48"/>
    </reaction>
    <physiologicalReaction direction="left-to-right" evidence="9">
        <dbReference type="Rhea" id="RHEA:21993"/>
    </physiologicalReaction>
</comment>
<keyword evidence="6" id="KW-0805">Transcription regulation</keyword>
<evidence type="ECO:0000256" key="5">
    <source>
        <dbReference type="ARBA" id="ARBA00022990"/>
    </source>
</evidence>
<keyword evidence="12" id="KW-1185">Reference proteome</keyword>
<keyword evidence="8" id="KW-0539">Nucleus</keyword>
<dbReference type="GO" id="GO:0032931">
    <property type="term" value="F:histone H3K56 acetyltransferase activity"/>
    <property type="evidence" value="ECO:0007669"/>
    <property type="project" value="TreeGrafter"/>
</dbReference>
<dbReference type="GO" id="GO:0006974">
    <property type="term" value="P:DNA damage response"/>
    <property type="evidence" value="ECO:0007669"/>
    <property type="project" value="UniProtKB-KW"/>
</dbReference>
<dbReference type="InterPro" id="IPR013178">
    <property type="entry name" value="Histone_AcTrfase_Rtt109/CBP"/>
</dbReference>
<evidence type="ECO:0000313" key="11">
    <source>
        <dbReference type="EMBL" id="KAF2663248.1"/>
    </source>
</evidence>
<keyword evidence="7" id="KW-0804">Transcription</keyword>
<keyword evidence="3" id="KW-0808">Transferase</keyword>
<evidence type="ECO:0000256" key="4">
    <source>
        <dbReference type="ARBA" id="ARBA00022763"/>
    </source>
</evidence>
<dbReference type="InterPro" id="IPR051236">
    <property type="entry name" value="HAT_RTT109-like"/>
</dbReference>
<dbReference type="PROSITE" id="PS51728">
    <property type="entry name" value="RTT109_HAT"/>
    <property type="match status" value="1"/>
</dbReference>
<reference evidence="11" key="1">
    <citation type="journal article" date="2020" name="Stud. Mycol.">
        <title>101 Dothideomycetes genomes: a test case for predicting lifestyles and emergence of pathogens.</title>
        <authorList>
            <person name="Haridas S."/>
            <person name="Albert R."/>
            <person name="Binder M."/>
            <person name="Bloem J."/>
            <person name="Labutti K."/>
            <person name="Salamov A."/>
            <person name="Andreopoulos B."/>
            <person name="Baker S."/>
            <person name="Barry K."/>
            <person name="Bills G."/>
            <person name="Bluhm B."/>
            <person name="Cannon C."/>
            <person name="Castanera R."/>
            <person name="Culley D."/>
            <person name="Daum C."/>
            <person name="Ezra D."/>
            <person name="Gonzalez J."/>
            <person name="Henrissat B."/>
            <person name="Kuo A."/>
            <person name="Liang C."/>
            <person name="Lipzen A."/>
            <person name="Lutzoni F."/>
            <person name="Magnuson J."/>
            <person name="Mondo S."/>
            <person name="Nolan M."/>
            <person name="Ohm R."/>
            <person name="Pangilinan J."/>
            <person name="Park H.-J."/>
            <person name="Ramirez L."/>
            <person name="Alfaro M."/>
            <person name="Sun H."/>
            <person name="Tritt A."/>
            <person name="Yoshinaga Y."/>
            <person name="Zwiers L.-H."/>
            <person name="Turgeon B."/>
            <person name="Goodwin S."/>
            <person name="Spatafora J."/>
            <person name="Crous P."/>
            <person name="Grigoriev I."/>
        </authorList>
    </citation>
    <scope>NUCLEOTIDE SEQUENCE</scope>
    <source>
        <strain evidence="11">CBS 115976</strain>
    </source>
</reference>
<feature type="region of interest" description="Disordered" evidence="10">
    <location>
        <begin position="357"/>
        <end position="398"/>
    </location>
</feature>
<sequence length="559" mass="61088">MASSHPSKSLADALASVLPKNHAYTIYHISTPPTRCDPIYSPPPNTKPERTFCESHLLQVSIGSAGEEVFILAIECLVYSTRYATTLFVSKADSTGYISQPNASTTKTSVNGSATSSLRSESPLRTIARAFIAWLIAHRVRPNIKLILSLFARASAQYLYPGSSENVGKHVLDDRQLVRWWCRVLGPLIEDYAPEASPSNPIISNKSTSSTLPTPPSTCPSSSNTTTAQAYLIIPGEDSITPYLPPNTRSNPSLRARWTHGHPLQKLSRHAHAPPRCLIPHFPDDPKARYLTELDDELPDAGSQGTEASPRKRGTGAWKSVKSLDMFWEMMAYRSECAAGRMVGFLWIVFTPPSSPFSDTNASTIPSTSLSTPRPKAIQPPKTPMKTPLPTRQTKKRRTGRVPIKLPHILRPSRINAQADTPWYTWPTTSRGRVVLSEAQYQRAHDLLLRLDFSTSQVAAESTRTWIVELGVLAGEKGEWSIQITGALAPPKETNAEANGMSAVNVLGVKRKKGADAPEITTLEVKRPKVDAAEPAAVNVLGAGMVRKKPKKVAPMTVS</sequence>
<evidence type="ECO:0000256" key="7">
    <source>
        <dbReference type="ARBA" id="ARBA00023163"/>
    </source>
</evidence>
<evidence type="ECO:0000256" key="2">
    <source>
        <dbReference type="ARBA" id="ARBA00013184"/>
    </source>
</evidence>
<feature type="compositionally biased region" description="Polar residues" evidence="10">
    <location>
        <begin position="197"/>
        <end position="206"/>
    </location>
</feature>
<evidence type="ECO:0000313" key="12">
    <source>
        <dbReference type="Proteomes" id="UP000799302"/>
    </source>
</evidence>
<evidence type="ECO:0000256" key="8">
    <source>
        <dbReference type="ARBA" id="ARBA00023242"/>
    </source>
</evidence>
<proteinExistence type="predicted"/>
<dbReference type="EMBL" id="MU004246">
    <property type="protein sequence ID" value="KAF2663248.1"/>
    <property type="molecule type" value="Genomic_DNA"/>
</dbReference>
<dbReference type="GO" id="GO:0006355">
    <property type="term" value="P:regulation of DNA-templated transcription"/>
    <property type="evidence" value="ECO:0007669"/>
    <property type="project" value="InterPro"/>
</dbReference>
<keyword evidence="5" id="KW-0007">Acetylation</keyword>
<comment type="subcellular location">
    <subcellularLocation>
        <location evidence="1">Nucleus</location>
    </subcellularLocation>
</comment>
<organism evidence="11 12">
    <name type="scientific">Microthyrium microscopicum</name>
    <dbReference type="NCBI Taxonomy" id="703497"/>
    <lineage>
        <taxon>Eukaryota</taxon>
        <taxon>Fungi</taxon>
        <taxon>Dikarya</taxon>
        <taxon>Ascomycota</taxon>
        <taxon>Pezizomycotina</taxon>
        <taxon>Dothideomycetes</taxon>
        <taxon>Dothideomycetes incertae sedis</taxon>
        <taxon>Microthyriales</taxon>
        <taxon>Microthyriaceae</taxon>
        <taxon>Microthyrium</taxon>
    </lineage>
</organism>
<gene>
    <name evidence="11" type="ORF">BT63DRAFT_430446</name>
</gene>
<accession>A0A6A6TWL0</accession>